<evidence type="ECO:0000313" key="1">
    <source>
        <dbReference type="EMBL" id="AIZ01639.1"/>
    </source>
</evidence>
<reference evidence="1 2" key="1">
    <citation type="submission" date="2014-09" db="EMBL/GenBank/DDBJ databases">
        <title>Complete genome sequences of seven Vibrio cholerae phages isolated in China.</title>
        <authorList>
            <person name="Bhandare S.G."/>
            <person name="Warry A."/>
            <person name="Emes R.D."/>
            <person name="Su J."/>
            <person name="Barrow P.A."/>
            <person name="Atterbury R.J."/>
        </authorList>
    </citation>
    <scope>NUCLEOTIDE SEQUENCE [LARGE SCALE GENOMIC DNA]</scope>
</reference>
<organism evidence="1 2">
    <name type="scientific">Vibrio phage J2</name>
    <dbReference type="NCBI Taxonomy" id="1558467"/>
    <lineage>
        <taxon>Viruses</taxon>
        <taxon>Duplodnaviria</taxon>
        <taxon>Heunggongvirae</taxon>
        <taxon>Uroviricota</taxon>
        <taxon>Caudoviricetes</taxon>
        <taxon>Enhodamvirus</taxon>
        <taxon>Enhodamvirus VP2</taxon>
    </lineage>
</organism>
<evidence type="ECO:0000313" key="2">
    <source>
        <dbReference type="Proteomes" id="UP000030722"/>
    </source>
</evidence>
<dbReference type="KEGG" id="vg:24725201"/>
<sequence length="89" mass="9928">MKSIAEYAARGVEINDLVLVEWDMDEGIAAWNGDHNLQVVAERNDDGSYTMEGLVDGERYSVLFTVDHDELQEEALDVAFTAYVAMLGE</sequence>
<protein>
    <submittedName>
        <fullName evidence="1">Uncharacterized protein</fullName>
    </submittedName>
</protein>
<dbReference type="Proteomes" id="UP000030722">
    <property type="component" value="Genome"/>
</dbReference>
<proteinExistence type="predicted"/>
<dbReference type="RefSeq" id="YP_009152799.1">
    <property type="nucleotide sequence ID" value="NC_027393.1"/>
</dbReference>
<dbReference type="EMBL" id="KM612264">
    <property type="protein sequence ID" value="AIZ01639.1"/>
    <property type="molecule type" value="Genomic_DNA"/>
</dbReference>
<dbReference type="GeneID" id="24725201"/>
<accession>A0A0A7HEJ8</accession>
<name>A0A0A7HEJ8_9CAUD</name>
<gene>
    <name evidence="1" type="ORF">J2_0048</name>
</gene>